<protein>
    <submittedName>
        <fullName evidence="1">Uncharacterized protein</fullName>
    </submittedName>
</protein>
<evidence type="ECO:0000313" key="1">
    <source>
        <dbReference type="EMBL" id="PPQ34168.1"/>
    </source>
</evidence>
<sequence>MQILNVRRPAHHDLWDVVRFKIVDGRRMLRKWLADPTVSDELRMGDAELLARFEAHLAERKPARIRFLTSEEALAMLMMAEGQTLH</sequence>
<organism evidence="1 2">
    <name type="scientific">Rhodopila globiformis</name>
    <name type="common">Rhodopseudomonas globiformis</name>
    <dbReference type="NCBI Taxonomy" id="1071"/>
    <lineage>
        <taxon>Bacteria</taxon>
        <taxon>Pseudomonadati</taxon>
        <taxon>Pseudomonadota</taxon>
        <taxon>Alphaproteobacteria</taxon>
        <taxon>Acetobacterales</taxon>
        <taxon>Acetobacteraceae</taxon>
        <taxon>Rhodopila</taxon>
    </lineage>
</organism>
<dbReference type="Proteomes" id="UP000239724">
    <property type="component" value="Unassembled WGS sequence"/>
</dbReference>
<comment type="caution">
    <text evidence="1">The sequence shown here is derived from an EMBL/GenBank/DDBJ whole genome shotgun (WGS) entry which is preliminary data.</text>
</comment>
<reference evidence="1 2" key="1">
    <citation type="journal article" date="2018" name="Arch. Microbiol.">
        <title>New insights into the metabolic potential of the phototrophic purple bacterium Rhodopila globiformis DSM 161(T) from its draft genome sequence and evidence for a vanadium-dependent nitrogenase.</title>
        <authorList>
            <person name="Imhoff J.F."/>
            <person name="Rahn T."/>
            <person name="Kunzel S."/>
            <person name="Neulinger S.C."/>
        </authorList>
    </citation>
    <scope>NUCLEOTIDE SEQUENCE [LARGE SCALE GENOMIC DNA]</scope>
    <source>
        <strain evidence="1 2">DSM 161</strain>
    </source>
</reference>
<accession>A0A2S6NHR7</accession>
<gene>
    <name evidence="1" type="ORF">CCS01_12370</name>
</gene>
<dbReference type="EMBL" id="NHRY01000128">
    <property type="protein sequence ID" value="PPQ34168.1"/>
    <property type="molecule type" value="Genomic_DNA"/>
</dbReference>
<dbReference type="AlphaFoldDB" id="A0A2S6NHR7"/>
<name>A0A2S6NHR7_RHOGL</name>
<proteinExistence type="predicted"/>
<keyword evidence="2" id="KW-1185">Reference proteome</keyword>
<evidence type="ECO:0000313" key="2">
    <source>
        <dbReference type="Proteomes" id="UP000239724"/>
    </source>
</evidence>